<dbReference type="SUPFAM" id="SSF51735">
    <property type="entry name" value="NAD(P)-binding Rossmann-fold domains"/>
    <property type="match status" value="1"/>
</dbReference>
<dbReference type="OrthoDB" id="9803238at2"/>
<dbReference type="GO" id="GO:0016616">
    <property type="term" value="F:oxidoreductase activity, acting on the CH-OH group of donors, NAD or NADP as acceptor"/>
    <property type="evidence" value="ECO:0007669"/>
    <property type="project" value="InterPro"/>
</dbReference>
<dbReference type="PIRSF" id="PIRSF000124">
    <property type="entry name" value="UDPglc_GDPman_dh"/>
    <property type="match status" value="1"/>
</dbReference>
<dbReference type="Pfam" id="PF03721">
    <property type="entry name" value="UDPG_MGDP_dh_N"/>
    <property type="match status" value="1"/>
</dbReference>
<evidence type="ECO:0000313" key="7">
    <source>
        <dbReference type="Proteomes" id="UP000199021"/>
    </source>
</evidence>
<dbReference type="InterPro" id="IPR001732">
    <property type="entry name" value="UDP-Glc/GDP-Man_DH_N"/>
</dbReference>
<dbReference type="Pfam" id="PF00984">
    <property type="entry name" value="UDPG_MGDP_dh"/>
    <property type="match status" value="1"/>
</dbReference>
<dbReference type="PANTHER" id="PTHR43491:SF2">
    <property type="entry name" value="UDP-N-ACETYL-D-MANNOSAMINE DEHYDROGENASE"/>
    <property type="match status" value="1"/>
</dbReference>
<dbReference type="InterPro" id="IPR028359">
    <property type="entry name" value="UDP_ManNAc/GlcNAc_DH"/>
</dbReference>
<accession>A0A1H9DXK4</accession>
<evidence type="ECO:0000256" key="4">
    <source>
        <dbReference type="PIRNR" id="PIRNR000124"/>
    </source>
</evidence>
<dbReference type="SMART" id="SM00984">
    <property type="entry name" value="UDPG_MGDP_dh_C"/>
    <property type="match status" value="1"/>
</dbReference>
<gene>
    <name evidence="6" type="ORF">SAMN05444359_106170</name>
</gene>
<keyword evidence="2" id="KW-0560">Oxidoreductase</keyword>
<dbReference type="InterPro" id="IPR014026">
    <property type="entry name" value="UDP-Glc/GDP-Man_DH_dimer"/>
</dbReference>
<dbReference type="InterPro" id="IPR036291">
    <property type="entry name" value="NAD(P)-bd_dom_sf"/>
</dbReference>
<name>A0A1H9DXK4_9BACT</name>
<evidence type="ECO:0000256" key="3">
    <source>
        <dbReference type="ARBA" id="ARBA00023027"/>
    </source>
</evidence>
<dbReference type="InterPro" id="IPR008927">
    <property type="entry name" value="6-PGluconate_DH-like_C_sf"/>
</dbReference>
<protein>
    <submittedName>
        <fullName evidence="6">UDP-N-acetyl-D-galactosamine dehydrogenase</fullName>
    </submittedName>
</protein>
<dbReference type="AlphaFoldDB" id="A0A1H9DXK4"/>
<dbReference type="InterPro" id="IPR036220">
    <property type="entry name" value="UDP-Glc/GDP-Man_DH_C_sf"/>
</dbReference>
<keyword evidence="7" id="KW-1185">Reference proteome</keyword>
<dbReference type="SUPFAM" id="SSF48179">
    <property type="entry name" value="6-phosphogluconate dehydrogenase C-terminal domain-like"/>
    <property type="match status" value="1"/>
</dbReference>
<dbReference type="SUPFAM" id="SSF52413">
    <property type="entry name" value="UDP-glucose/GDP-mannose dehydrogenase C-terminal domain"/>
    <property type="match status" value="1"/>
</dbReference>
<organism evidence="6 7">
    <name type="scientific">Neolewinella agarilytica</name>
    <dbReference type="NCBI Taxonomy" id="478744"/>
    <lineage>
        <taxon>Bacteria</taxon>
        <taxon>Pseudomonadati</taxon>
        <taxon>Bacteroidota</taxon>
        <taxon>Saprospiria</taxon>
        <taxon>Saprospirales</taxon>
        <taxon>Lewinellaceae</taxon>
        <taxon>Neolewinella</taxon>
    </lineage>
</organism>
<dbReference type="Gene3D" id="3.40.50.720">
    <property type="entry name" value="NAD(P)-binding Rossmann-like Domain"/>
    <property type="match status" value="2"/>
</dbReference>
<sequence>MKSVKNTVDTLDADRVLQELKTRKKSISVTGLGYVGLPLALELATKFNVIGFDISSERVKKMQQSIDPSNELPATAFHNRSITFTSDPAELAKASFHIVAVPTPVDESRTPNLKPLLGATASVGRHLRKGDIVVYESTVYPGCTEEDCVPLLEKESGLTFGEDFTVGYSPERINPGDKKHTITSITKVVSASDEPTLKVVAGTYGEIITAGIYPAKSIKVAEAAKVIENSQRDVNISFVNELSIIFRRLGIDTQDVLDAASTKWNFLPFRPGLVGGHCISVDPYYLLHKSLAMGYDPQVIASGRRINDGMPAFIAKELVQLLLRAGKNPNDCNVLVLGVTFKENVTDIRNSKVVDMIREMSEFGLNVDLVDPYADPEEVMEKYQLPMTETVGENYDAIIVAVAHEKFSKYSLDYFRKISQPEMVLFDLKGIYSRDELREGEVLWRL</sequence>
<dbReference type="GO" id="GO:0000271">
    <property type="term" value="P:polysaccharide biosynthetic process"/>
    <property type="evidence" value="ECO:0007669"/>
    <property type="project" value="InterPro"/>
</dbReference>
<evidence type="ECO:0000256" key="2">
    <source>
        <dbReference type="ARBA" id="ARBA00023002"/>
    </source>
</evidence>
<dbReference type="InterPro" id="IPR017476">
    <property type="entry name" value="UDP-Glc/GDP-Man"/>
</dbReference>
<evidence type="ECO:0000259" key="5">
    <source>
        <dbReference type="SMART" id="SM00984"/>
    </source>
</evidence>
<dbReference type="RefSeq" id="WP_090166862.1">
    <property type="nucleotide sequence ID" value="NZ_FOFB01000006.1"/>
</dbReference>
<dbReference type="GO" id="GO:0016628">
    <property type="term" value="F:oxidoreductase activity, acting on the CH-CH group of donors, NAD or NADP as acceptor"/>
    <property type="evidence" value="ECO:0007669"/>
    <property type="project" value="InterPro"/>
</dbReference>
<dbReference type="NCBIfam" id="TIGR03026">
    <property type="entry name" value="NDP-sugDHase"/>
    <property type="match status" value="1"/>
</dbReference>
<dbReference type="STRING" id="478744.SAMN05444359_106170"/>
<reference evidence="7" key="1">
    <citation type="submission" date="2016-10" db="EMBL/GenBank/DDBJ databases">
        <authorList>
            <person name="Varghese N."/>
            <person name="Submissions S."/>
        </authorList>
    </citation>
    <scope>NUCLEOTIDE SEQUENCE [LARGE SCALE GENOMIC DNA]</scope>
    <source>
        <strain evidence="7">DSM 24740</strain>
    </source>
</reference>
<dbReference type="GO" id="GO:0051287">
    <property type="term" value="F:NAD binding"/>
    <property type="evidence" value="ECO:0007669"/>
    <property type="project" value="InterPro"/>
</dbReference>
<proteinExistence type="inferred from homology"/>
<feature type="domain" description="UDP-glucose/GDP-mannose dehydrogenase C-terminal" evidence="5">
    <location>
        <begin position="335"/>
        <end position="434"/>
    </location>
</feature>
<dbReference type="InterPro" id="IPR014027">
    <property type="entry name" value="UDP-Glc/GDP-Man_DH_C"/>
</dbReference>
<evidence type="ECO:0000256" key="1">
    <source>
        <dbReference type="ARBA" id="ARBA00006601"/>
    </source>
</evidence>
<dbReference type="PANTHER" id="PTHR43491">
    <property type="entry name" value="UDP-N-ACETYL-D-MANNOSAMINE DEHYDROGENASE"/>
    <property type="match status" value="1"/>
</dbReference>
<dbReference type="PIRSF" id="PIRSF500136">
    <property type="entry name" value="UDP_ManNAc_DH"/>
    <property type="match status" value="1"/>
</dbReference>
<comment type="similarity">
    <text evidence="1 4">Belongs to the UDP-glucose/GDP-mannose dehydrogenase family.</text>
</comment>
<dbReference type="InParanoid" id="A0A1H9DXK4"/>
<dbReference type="EMBL" id="FOFB01000006">
    <property type="protein sequence ID" value="SEQ18191.1"/>
    <property type="molecule type" value="Genomic_DNA"/>
</dbReference>
<keyword evidence="3" id="KW-0520">NAD</keyword>
<evidence type="ECO:0000313" key="6">
    <source>
        <dbReference type="EMBL" id="SEQ18191.1"/>
    </source>
</evidence>
<dbReference type="Proteomes" id="UP000199021">
    <property type="component" value="Unassembled WGS sequence"/>
</dbReference>
<dbReference type="Pfam" id="PF03720">
    <property type="entry name" value="UDPG_MGDP_dh_C"/>
    <property type="match status" value="1"/>
</dbReference>